<dbReference type="Proteomes" id="UP001431783">
    <property type="component" value="Unassembled WGS sequence"/>
</dbReference>
<evidence type="ECO:0000313" key="3">
    <source>
        <dbReference type="EMBL" id="KAK9875466.1"/>
    </source>
</evidence>
<protein>
    <recommendedName>
        <fullName evidence="2">HTH psq-type domain-containing protein</fullName>
    </recommendedName>
</protein>
<name>A0AAW1U4I3_9CUCU</name>
<dbReference type="InterPro" id="IPR007889">
    <property type="entry name" value="HTH_Psq"/>
</dbReference>
<dbReference type="AlphaFoldDB" id="A0AAW1U4I3"/>
<evidence type="ECO:0000256" key="1">
    <source>
        <dbReference type="ARBA" id="ARBA00004123"/>
    </source>
</evidence>
<sequence>MSIGYSIKLLKANTAFYSIPRLSAPNMDWFCNMEYHHFSETVRRIEPPIVRAMASTNSTAKGKIRQTWDKDAMANSIKALRDKQMDFLKASKTYGVPKTTLILLTKMED</sequence>
<dbReference type="Pfam" id="PF05225">
    <property type="entry name" value="HTH_psq"/>
    <property type="match status" value="1"/>
</dbReference>
<dbReference type="EMBL" id="JARQZJ010000033">
    <property type="protein sequence ID" value="KAK9875466.1"/>
    <property type="molecule type" value="Genomic_DNA"/>
</dbReference>
<keyword evidence="4" id="KW-1185">Reference proteome</keyword>
<comment type="subcellular location">
    <subcellularLocation>
        <location evidence="1">Nucleus</location>
    </subcellularLocation>
</comment>
<feature type="domain" description="HTH psq-type" evidence="2">
    <location>
        <begin position="70"/>
        <end position="101"/>
    </location>
</feature>
<proteinExistence type="predicted"/>
<comment type="caution">
    <text evidence="3">The sequence shown here is derived from an EMBL/GenBank/DDBJ whole genome shotgun (WGS) entry which is preliminary data.</text>
</comment>
<dbReference type="Gene3D" id="1.10.10.60">
    <property type="entry name" value="Homeodomain-like"/>
    <property type="match status" value="1"/>
</dbReference>
<dbReference type="SUPFAM" id="SSF46689">
    <property type="entry name" value="Homeodomain-like"/>
    <property type="match status" value="1"/>
</dbReference>
<dbReference type="GO" id="GO:0003677">
    <property type="term" value="F:DNA binding"/>
    <property type="evidence" value="ECO:0007669"/>
    <property type="project" value="InterPro"/>
</dbReference>
<gene>
    <name evidence="3" type="ORF">WA026_007859</name>
</gene>
<dbReference type="GO" id="GO:0005634">
    <property type="term" value="C:nucleus"/>
    <property type="evidence" value="ECO:0007669"/>
    <property type="project" value="UniProtKB-SubCell"/>
</dbReference>
<evidence type="ECO:0000259" key="2">
    <source>
        <dbReference type="Pfam" id="PF05225"/>
    </source>
</evidence>
<organism evidence="3 4">
    <name type="scientific">Henosepilachna vigintioctopunctata</name>
    <dbReference type="NCBI Taxonomy" id="420089"/>
    <lineage>
        <taxon>Eukaryota</taxon>
        <taxon>Metazoa</taxon>
        <taxon>Ecdysozoa</taxon>
        <taxon>Arthropoda</taxon>
        <taxon>Hexapoda</taxon>
        <taxon>Insecta</taxon>
        <taxon>Pterygota</taxon>
        <taxon>Neoptera</taxon>
        <taxon>Endopterygota</taxon>
        <taxon>Coleoptera</taxon>
        <taxon>Polyphaga</taxon>
        <taxon>Cucujiformia</taxon>
        <taxon>Coccinelloidea</taxon>
        <taxon>Coccinellidae</taxon>
        <taxon>Epilachninae</taxon>
        <taxon>Epilachnini</taxon>
        <taxon>Henosepilachna</taxon>
    </lineage>
</organism>
<evidence type="ECO:0000313" key="4">
    <source>
        <dbReference type="Proteomes" id="UP001431783"/>
    </source>
</evidence>
<accession>A0AAW1U4I3</accession>
<dbReference type="InterPro" id="IPR009057">
    <property type="entry name" value="Homeodomain-like_sf"/>
</dbReference>
<reference evidence="3 4" key="1">
    <citation type="submission" date="2023-03" db="EMBL/GenBank/DDBJ databases">
        <title>Genome insight into feeding habits of ladybird beetles.</title>
        <authorList>
            <person name="Li H.-S."/>
            <person name="Huang Y.-H."/>
            <person name="Pang H."/>
        </authorList>
    </citation>
    <scope>NUCLEOTIDE SEQUENCE [LARGE SCALE GENOMIC DNA]</scope>
    <source>
        <strain evidence="3">SYSU_2023b</strain>
        <tissue evidence="3">Whole body</tissue>
    </source>
</reference>